<dbReference type="EMBL" id="VJWA01000001">
    <property type="protein sequence ID" value="TRW17882.1"/>
    <property type="molecule type" value="Genomic_DNA"/>
</dbReference>
<keyword evidence="1" id="KW-0472">Membrane</keyword>
<sequence length="65" mass="6635">MKSPANPRVHANLLFAMAGVLLVLSIILVFMRSTVGYPLIAVAIALIAVAAATKTKAAKGPPHAG</sequence>
<keyword evidence="1" id="KW-0812">Transmembrane</keyword>
<dbReference type="RefSeq" id="WP_144236576.1">
    <property type="nucleotide sequence ID" value="NZ_VJWA01000001.1"/>
</dbReference>
<dbReference type="Proteomes" id="UP000317894">
    <property type="component" value="Unassembled WGS sequence"/>
</dbReference>
<name>A0A552UI39_9SPHN</name>
<comment type="caution">
    <text evidence="2">The sequence shown here is derived from an EMBL/GenBank/DDBJ whole genome shotgun (WGS) entry which is preliminary data.</text>
</comment>
<gene>
    <name evidence="2" type="ORF">FMM06_07080</name>
</gene>
<keyword evidence="1" id="KW-1133">Transmembrane helix</keyword>
<evidence type="ECO:0000313" key="2">
    <source>
        <dbReference type="EMBL" id="TRW17882.1"/>
    </source>
</evidence>
<accession>A0A552UI39</accession>
<organism evidence="2 3">
    <name type="scientific">Glacieibacterium frigidum</name>
    <dbReference type="NCBI Taxonomy" id="2593303"/>
    <lineage>
        <taxon>Bacteria</taxon>
        <taxon>Pseudomonadati</taxon>
        <taxon>Pseudomonadota</taxon>
        <taxon>Alphaproteobacteria</taxon>
        <taxon>Sphingomonadales</taxon>
        <taxon>Sphingosinicellaceae</taxon>
        <taxon>Glacieibacterium</taxon>
    </lineage>
</organism>
<feature type="transmembrane region" description="Helical" evidence="1">
    <location>
        <begin position="12"/>
        <end position="30"/>
    </location>
</feature>
<keyword evidence="3" id="KW-1185">Reference proteome</keyword>
<dbReference type="AlphaFoldDB" id="A0A552UI39"/>
<proteinExistence type="predicted"/>
<feature type="transmembrane region" description="Helical" evidence="1">
    <location>
        <begin position="36"/>
        <end position="53"/>
    </location>
</feature>
<reference evidence="2 3" key="1">
    <citation type="submission" date="2019-07" db="EMBL/GenBank/DDBJ databases">
        <title>Novel species isolated from glacier.</title>
        <authorList>
            <person name="Liu Q."/>
            <person name="Xin Y.-H."/>
        </authorList>
    </citation>
    <scope>NUCLEOTIDE SEQUENCE [LARGE SCALE GENOMIC DNA]</scope>
    <source>
        <strain evidence="2 3">LB1R16</strain>
    </source>
</reference>
<evidence type="ECO:0000256" key="1">
    <source>
        <dbReference type="SAM" id="Phobius"/>
    </source>
</evidence>
<evidence type="ECO:0000313" key="3">
    <source>
        <dbReference type="Proteomes" id="UP000317894"/>
    </source>
</evidence>
<protein>
    <submittedName>
        <fullName evidence="2">Uncharacterized protein</fullName>
    </submittedName>
</protein>